<proteinExistence type="predicted"/>
<dbReference type="AlphaFoldDB" id="A0AAV6LLN3"/>
<protein>
    <submittedName>
        <fullName evidence="1">Uncharacterized protein</fullName>
    </submittedName>
</protein>
<evidence type="ECO:0000313" key="2">
    <source>
        <dbReference type="Proteomes" id="UP000823749"/>
    </source>
</evidence>
<gene>
    <name evidence="1" type="ORF">RHGRI_001526</name>
</gene>
<name>A0AAV6LLN3_9ERIC</name>
<organism evidence="1 2">
    <name type="scientific">Rhododendron griersonianum</name>
    <dbReference type="NCBI Taxonomy" id="479676"/>
    <lineage>
        <taxon>Eukaryota</taxon>
        <taxon>Viridiplantae</taxon>
        <taxon>Streptophyta</taxon>
        <taxon>Embryophyta</taxon>
        <taxon>Tracheophyta</taxon>
        <taxon>Spermatophyta</taxon>
        <taxon>Magnoliopsida</taxon>
        <taxon>eudicotyledons</taxon>
        <taxon>Gunneridae</taxon>
        <taxon>Pentapetalae</taxon>
        <taxon>asterids</taxon>
        <taxon>Ericales</taxon>
        <taxon>Ericaceae</taxon>
        <taxon>Ericoideae</taxon>
        <taxon>Rhodoreae</taxon>
        <taxon>Rhododendron</taxon>
    </lineage>
</organism>
<dbReference type="Proteomes" id="UP000823749">
    <property type="component" value="Chromosome 1"/>
</dbReference>
<dbReference type="EMBL" id="JACTNZ010000001">
    <property type="protein sequence ID" value="KAG5565640.1"/>
    <property type="molecule type" value="Genomic_DNA"/>
</dbReference>
<accession>A0AAV6LLN3</accession>
<comment type="caution">
    <text evidence="1">The sequence shown here is derived from an EMBL/GenBank/DDBJ whole genome shotgun (WGS) entry which is preliminary data.</text>
</comment>
<keyword evidence="2" id="KW-1185">Reference proteome</keyword>
<evidence type="ECO:0000313" key="1">
    <source>
        <dbReference type="EMBL" id="KAG5565640.1"/>
    </source>
</evidence>
<sequence length="301" mass="32328">MAGVLMGNFPALLESLPNSRVSSQGYTIDLLGKATAPTSDGPNSRQIQDLKAELLKLKGLLAEKDKLLQQAVVSPTGIFVPSSSVVPPVSWKDKVVAGETAVPHMALQYFAPSFVNEKLIVSPPEEVVLLGSEKWKDCVVGYFIDPNGDKFSIKVWYPWRPLKCDKCKVFGHRTCQDVASGVPKIGAKQQVWVVKGGQNPIQNGGPVQVTSTPSRAVPEAVLDSVISQEDQFDQCVGGPGICLDEVHTPGFAQKVFCGGSTSDPNKFAVLQLPSNEVLPDGVDPLPCEAEFHDGLIQDYSS</sequence>
<reference evidence="1" key="1">
    <citation type="submission" date="2020-08" db="EMBL/GenBank/DDBJ databases">
        <title>Plant Genome Project.</title>
        <authorList>
            <person name="Zhang R.-G."/>
        </authorList>
    </citation>
    <scope>NUCLEOTIDE SEQUENCE</scope>
    <source>
        <strain evidence="1">WSP0</strain>
        <tissue evidence="1">Leaf</tissue>
    </source>
</reference>